<gene>
    <name evidence="2" type="ORF">C4N9_08095</name>
</gene>
<evidence type="ECO:0000313" key="3">
    <source>
        <dbReference type="Proteomes" id="UP000244940"/>
    </source>
</evidence>
<dbReference type="OrthoDB" id="369216at2"/>
<dbReference type="Proteomes" id="UP000244940">
    <property type="component" value="Unassembled WGS sequence"/>
</dbReference>
<organism evidence="2 3">
    <name type="scientific">Pararhodobacter marinus</name>
    <dbReference type="NCBI Taxonomy" id="2184063"/>
    <lineage>
        <taxon>Bacteria</taxon>
        <taxon>Pseudomonadati</taxon>
        <taxon>Pseudomonadota</taxon>
        <taxon>Alphaproteobacteria</taxon>
        <taxon>Rhodobacterales</taxon>
        <taxon>Paracoccaceae</taxon>
        <taxon>Pararhodobacter</taxon>
    </lineage>
</organism>
<accession>A0A2U2CD22</accession>
<evidence type="ECO:0000313" key="2">
    <source>
        <dbReference type="EMBL" id="PWE29694.1"/>
    </source>
</evidence>
<name>A0A2U2CD22_9RHOB</name>
<dbReference type="InterPro" id="IPR014982">
    <property type="entry name" value="GSCFA"/>
</dbReference>
<sequence length="338" mass="37607">MVLSRLPTKRAMANRKAGRHCRWPDGRQAWGEERVSGLTSVTVQPGFAFSVDDPIMTIGSCFAREIEVVLAARGFDLPALAVTVPDGQRPDGTKPNVILNKYSVHSMENEIRWAFEGPPCEPERFFLSVGDDLWHDPHVVHNVTPGPMSVVQSRRDGIAAMMRELPRCRVVVITLGLVESWFDKETRLYLNTIPPVTVLKQQSRRFELHVLDYGDVLKALDRIHALIAAYGHPEFHILCTVSPVPFKMTYTGQDAIVANTYGKSVQRAAAEVFAAKHENVDYFPSYEIVATSDRQRAYLQDNIHVTPEAVDAIMSTVLDTYCVSGQDAASKDSSVEPG</sequence>
<dbReference type="Pfam" id="PF08885">
    <property type="entry name" value="GSCFA"/>
    <property type="match status" value="1"/>
</dbReference>
<dbReference type="EMBL" id="QEYD01000004">
    <property type="protein sequence ID" value="PWE29694.1"/>
    <property type="molecule type" value="Genomic_DNA"/>
</dbReference>
<proteinExistence type="predicted"/>
<feature type="domain" description="GSCFA" evidence="1">
    <location>
        <begin position="55"/>
        <end position="315"/>
    </location>
</feature>
<keyword evidence="3" id="KW-1185">Reference proteome</keyword>
<reference evidence="2 3" key="1">
    <citation type="submission" date="2018-05" db="EMBL/GenBank/DDBJ databases">
        <title>Pararhodobacter marina sp. nov., isolated from deep-sea water of the Indian Ocean.</title>
        <authorList>
            <person name="Lai Q.Sr."/>
            <person name="Liu X."/>
            <person name="Shao Z."/>
        </authorList>
    </citation>
    <scope>NUCLEOTIDE SEQUENCE [LARGE SCALE GENOMIC DNA]</scope>
    <source>
        <strain evidence="2 3">CIC4N-9</strain>
    </source>
</reference>
<evidence type="ECO:0000259" key="1">
    <source>
        <dbReference type="Pfam" id="PF08885"/>
    </source>
</evidence>
<comment type="caution">
    <text evidence="2">The sequence shown here is derived from an EMBL/GenBank/DDBJ whole genome shotgun (WGS) entry which is preliminary data.</text>
</comment>
<protein>
    <recommendedName>
        <fullName evidence="1">GSCFA domain-containing protein</fullName>
    </recommendedName>
</protein>
<dbReference type="AlphaFoldDB" id="A0A2U2CD22"/>